<accession>A0A1S9PG18</accession>
<dbReference type="InterPro" id="IPR053842">
    <property type="entry name" value="NikA-like"/>
</dbReference>
<dbReference type="Pfam" id="PF21983">
    <property type="entry name" value="NikA-like"/>
    <property type="match status" value="1"/>
</dbReference>
<gene>
    <name evidence="1" type="ORF">BC343_06740</name>
</gene>
<keyword evidence="2" id="KW-1185">Reference proteome</keyword>
<dbReference type="AlphaFoldDB" id="A0A1S9PG18"/>
<comment type="caution">
    <text evidence="1">The sequence shown here is derived from an EMBL/GenBank/DDBJ whole genome shotgun (WGS) entry which is preliminary data.</text>
</comment>
<evidence type="ECO:0000313" key="1">
    <source>
        <dbReference type="EMBL" id="OOQ59837.1"/>
    </source>
</evidence>
<reference evidence="1 2" key="1">
    <citation type="submission" date="2016-07" db="EMBL/GenBank/DDBJ databases">
        <title>Genomic analysis of zinc-resistant bacterium Mucilaginibacter pedocola TBZ30.</title>
        <authorList>
            <person name="Huang J."/>
            <person name="Tang J."/>
        </authorList>
    </citation>
    <scope>NUCLEOTIDE SEQUENCE [LARGE SCALE GENOMIC DNA]</scope>
    <source>
        <strain evidence="1 2">TBZ30</strain>
    </source>
</reference>
<name>A0A1S9PG18_9SPHI</name>
<protein>
    <submittedName>
        <fullName evidence="1">Uncharacterized protein</fullName>
    </submittedName>
</protein>
<evidence type="ECO:0000313" key="2">
    <source>
        <dbReference type="Proteomes" id="UP000189739"/>
    </source>
</evidence>
<proteinExistence type="predicted"/>
<dbReference type="Proteomes" id="UP000189739">
    <property type="component" value="Unassembled WGS sequence"/>
</dbReference>
<dbReference type="EMBL" id="MBTF01000012">
    <property type="protein sequence ID" value="OOQ59837.1"/>
    <property type="molecule type" value="Genomic_DNA"/>
</dbReference>
<sequence>MGRPAISEDDKRVVQVNIRLTVSENERVFHQAEASAMTPANWIRQKIFTGKFPQVKVSPITAAMYRELHKIGVNLNQIAKLMNSGKQPNFIGVIAELGKQQRDILKHLLHDGRSGKR</sequence>
<dbReference type="OrthoDB" id="681025at2"/>
<organism evidence="1 2">
    <name type="scientific">Mucilaginibacter pedocola</name>
    <dbReference type="NCBI Taxonomy" id="1792845"/>
    <lineage>
        <taxon>Bacteria</taxon>
        <taxon>Pseudomonadati</taxon>
        <taxon>Bacteroidota</taxon>
        <taxon>Sphingobacteriia</taxon>
        <taxon>Sphingobacteriales</taxon>
        <taxon>Sphingobacteriaceae</taxon>
        <taxon>Mucilaginibacter</taxon>
    </lineage>
</organism>
<dbReference type="STRING" id="1792845.BC343_06740"/>
<dbReference type="RefSeq" id="WP_078348592.1">
    <property type="nucleotide sequence ID" value="NZ_MBTF01000012.1"/>
</dbReference>